<reference evidence="2" key="1">
    <citation type="journal article" date="2022" name="Cell">
        <title>Repeat-based holocentromeres influence genome architecture and karyotype evolution.</title>
        <authorList>
            <person name="Hofstatter P.G."/>
            <person name="Thangavel G."/>
            <person name="Lux T."/>
            <person name="Neumann P."/>
            <person name="Vondrak T."/>
            <person name="Novak P."/>
            <person name="Zhang M."/>
            <person name="Costa L."/>
            <person name="Castellani M."/>
            <person name="Scott A."/>
            <person name="Toegelov H."/>
            <person name="Fuchs J."/>
            <person name="Mata-Sucre Y."/>
            <person name="Dias Y."/>
            <person name="Vanzela A.L.L."/>
            <person name="Huettel B."/>
            <person name="Almeida C.C.S."/>
            <person name="Simkova H."/>
            <person name="Souza G."/>
            <person name="Pedrosa-Harand A."/>
            <person name="Macas J."/>
            <person name="Mayer K.F.X."/>
            <person name="Houben A."/>
            <person name="Marques A."/>
        </authorList>
    </citation>
    <scope>NUCLEOTIDE SEQUENCE</scope>
    <source>
        <strain evidence="2">RhyBre1mFocal</strain>
    </source>
</reference>
<evidence type="ECO:0000313" key="3">
    <source>
        <dbReference type="Proteomes" id="UP001151287"/>
    </source>
</evidence>
<sequence>MCTIIDDEGDCGCICLCVIALVVILAPVLVGCMLGFILGVNPSDSDPQISLTVNEFTGLSQNKSSNTISPLFNFTVSLKVHKYARMIPLKFCYEQGIVTVLYQRTPLATGPLGSLCARKDERRESTVFAWGNQVEIPDFLRDQLFEEVRNGDVVVEVDLKILDYSGKTAGVFVCTVKNQTMEVFPCKRTYLEDPYY</sequence>
<keyword evidence="1" id="KW-0472">Membrane</keyword>
<dbReference type="Proteomes" id="UP001151287">
    <property type="component" value="Unassembled WGS sequence"/>
</dbReference>
<dbReference type="OrthoDB" id="686111at2759"/>
<keyword evidence="1" id="KW-0812">Transmembrane</keyword>
<dbReference type="PANTHER" id="PTHR33994">
    <property type="entry name" value="OS04G0515000 PROTEIN"/>
    <property type="match status" value="1"/>
</dbReference>
<dbReference type="EMBL" id="JAMQYH010000004">
    <property type="protein sequence ID" value="KAJ1689922.1"/>
    <property type="molecule type" value="Genomic_DNA"/>
</dbReference>
<gene>
    <name evidence="2" type="ORF">LUZ63_014077</name>
</gene>
<dbReference type="AlphaFoldDB" id="A0A9Q0HKU4"/>
<keyword evidence="3" id="KW-1185">Reference proteome</keyword>
<proteinExistence type="predicted"/>
<accession>A0A9Q0HKU4</accession>
<protein>
    <submittedName>
        <fullName evidence="2">Uncharacterized protein</fullName>
    </submittedName>
</protein>
<name>A0A9Q0HKU4_9POAL</name>
<evidence type="ECO:0000313" key="2">
    <source>
        <dbReference type="EMBL" id="KAJ1689922.1"/>
    </source>
</evidence>
<keyword evidence="1" id="KW-1133">Transmembrane helix</keyword>
<comment type="caution">
    <text evidence="2">The sequence shown here is derived from an EMBL/GenBank/DDBJ whole genome shotgun (WGS) entry which is preliminary data.</text>
</comment>
<evidence type="ECO:0000256" key="1">
    <source>
        <dbReference type="SAM" id="Phobius"/>
    </source>
</evidence>
<feature type="transmembrane region" description="Helical" evidence="1">
    <location>
        <begin position="12"/>
        <end position="38"/>
    </location>
</feature>
<organism evidence="2 3">
    <name type="scientific">Rhynchospora breviuscula</name>
    <dbReference type="NCBI Taxonomy" id="2022672"/>
    <lineage>
        <taxon>Eukaryota</taxon>
        <taxon>Viridiplantae</taxon>
        <taxon>Streptophyta</taxon>
        <taxon>Embryophyta</taxon>
        <taxon>Tracheophyta</taxon>
        <taxon>Spermatophyta</taxon>
        <taxon>Magnoliopsida</taxon>
        <taxon>Liliopsida</taxon>
        <taxon>Poales</taxon>
        <taxon>Cyperaceae</taxon>
        <taxon>Cyperoideae</taxon>
        <taxon>Rhynchosporeae</taxon>
        <taxon>Rhynchospora</taxon>
    </lineage>
</organism>